<dbReference type="InterPro" id="IPR010496">
    <property type="entry name" value="AL/BT2_dom"/>
</dbReference>
<dbReference type="Proteomes" id="UP000316714">
    <property type="component" value="Unassembled WGS sequence"/>
</dbReference>
<name>A0A5C5V2X8_9BACT</name>
<dbReference type="Gene3D" id="2.60.120.560">
    <property type="entry name" value="Exo-inulinase, domain 1"/>
    <property type="match status" value="1"/>
</dbReference>
<accession>A0A5C5V2X8</accession>
<dbReference type="AlphaFoldDB" id="A0A5C5V2X8"/>
<keyword evidence="4" id="KW-1185">Reference proteome</keyword>
<dbReference type="GO" id="GO:0016787">
    <property type="term" value="F:hydrolase activity"/>
    <property type="evidence" value="ECO:0007669"/>
    <property type="project" value="InterPro"/>
</dbReference>
<protein>
    <recommendedName>
        <fullName evidence="2">3-keto-alpha-glucoside-1,2-lyase/3-keto-2-hydroxy-glucal hydratase domain-containing protein</fullName>
    </recommendedName>
</protein>
<dbReference type="EMBL" id="SIHJ01000003">
    <property type="protein sequence ID" value="TWT32299.1"/>
    <property type="molecule type" value="Genomic_DNA"/>
</dbReference>
<sequence length="214" mass="23889" precursor="true">MKLLASAVLLTGLLCAANAPAAEEKEDGWHSLFNGKDLSGWKISENPDTFSVKDGKIIIKGPRAHAFYAGKVNNADFKDFHWKCEILTKPNANSGMYFHTEYQEEGWPNKGYEVQVNQTHGDPRKTGGLYAVKDVMDKSPVKDNEWYTQEVIVKGKHVVVKVNGKVTCDYTEPDDHKAPDDRSGRKISHGTIALQGHDPGSEIHYRKVLIKPLD</sequence>
<gene>
    <name evidence="3" type="ORF">KOR34_40610</name>
</gene>
<evidence type="ECO:0000256" key="1">
    <source>
        <dbReference type="SAM" id="SignalP"/>
    </source>
</evidence>
<feature type="domain" description="3-keto-alpha-glucoside-1,2-lyase/3-keto-2-hydroxy-glucal hydratase" evidence="2">
    <location>
        <begin position="28"/>
        <end position="211"/>
    </location>
</feature>
<reference evidence="3 4" key="1">
    <citation type="submission" date="2019-02" db="EMBL/GenBank/DDBJ databases">
        <title>Deep-cultivation of Planctomycetes and their phenomic and genomic characterization uncovers novel biology.</title>
        <authorList>
            <person name="Wiegand S."/>
            <person name="Jogler M."/>
            <person name="Boedeker C."/>
            <person name="Pinto D."/>
            <person name="Vollmers J."/>
            <person name="Rivas-Marin E."/>
            <person name="Kohn T."/>
            <person name="Peeters S.H."/>
            <person name="Heuer A."/>
            <person name="Rast P."/>
            <person name="Oberbeckmann S."/>
            <person name="Bunk B."/>
            <person name="Jeske O."/>
            <person name="Meyerdierks A."/>
            <person name="Storesund J.E."/>
            <person name="Kallscheuer N."/>
            <person name="Luecker S."/>
            <person name="Lage O.M."/>
            <person name="Pohl T."/>
            <person name="Merkel B.J."/>
            <person name="Hornburger P."/>
            <person name="Mueller R.-W."/>
            <person name="Bruemmer F."/>
            <person name="Labrenz M."/>
            <person name="Spormann A.M."/>
            <person name="Op Den Camp H."/>
            <person name="Overmann J."/>
            <person name="Amann R."/>
            <person name="Jetten M.S.M."/>
            <person name="Mascher T."/>
            <person name="Medema M.H."/>
            <person name="Devos D.P."/>
            <person name="Kaster A.-K."/>
            <person name="Ovreas L."/>
            <person name="Rohde M."/>
            <person name="Galperin M.Y."/>
            <person name="Jogler C."/>
        </authorList>
    </citation>
    <scope>NUCLEOTIDE SEQUENCE [LARGE SCALE GENOMIC DNA]</scope>
    <source>
        <strain evidence="3 4">KOR34</strain>
    </source>
</reference>
<feature type="signal peptide" evidence="1">
    <location>
        <begin position="1"/>
        <end position="21"/>
    </location>
</feature>
<evidence type="ECO:0000313" key="3">
    <source>
        <dbReference type="EMBL" id="TWT32299.1"/>
    </source>
</evidence>
<evidence type="ECO:0000313" key="4">
    <source>
        <dbReference type="Proteomes" id="UP000316714"/>
    </source>
</evidence>
<comment type="caution">
    <text evidence="3">The sequence shown here is derived from an EMBL/GenBank/DDBJ whole genome shotgun (WGS) entry which is preliminary data.</text>
</comment>
<proteinExistence type="predicted"/>
<keyword evidence="1" id="KW-0732">Signal</keyword>
<evidence type="ECO:0000259" key="2">
    <source>
        <dbReference type="Pfam" id="PF06439"/>
    </source>
</evidence>
<dbReference type="RefSeq" id="WP_146567542.1">
    <property type="nucleotide sequence ID" value="NZ_SIHJ01000003.1"/>
</dbReference>
<organism evidence="3 4">
    <name type="scientific">Posidoniimonas corsicana</name>
    <dbReference type="NCBI Taxonomy" id="1938618"/>
    <lineage>
        <taxon>Bacteria</taxon>
        <taxon>Pseudomonadati</taxon>
        <taxon>Planctomycetota</taxon>
        <taxon>Planctomycetia</taxon>
        <taxon>Pirellulales</taxon>
        <taxon>Lacipirellulaceae</taxon>
        <taxon>Posidoniimonas</taxon>
    </lineage>
</organism>
<dbReference type="Pfam" id="PF06439">
    <property type="entry name" value="3keto-disac_hyd"/>
    <property type="match status" value="1"/>
</dbReference>
<feature type="chain" id="PRO_5023062492" description="3-keto-alpha-glucoside-1,2-lyase/3-keto-2-hydroxy-glucal hydratase domain-containing protein" evidence="1">
    <location>
        <begin position="22"/>
        <end position="214"/>
    </location>
</feature>
<dbReference type="OrthoDB" id="242352at2"/>